<dbReference type="EMBL" id="PDLN01000003">
    <property type="protein sequence ID" value="RDW91423.1"/>
    <property type="molecule type" value="Genomic_DNA"/>
</dbReference>
<organism evidence="2 3">
    <name type="scientific">Coleophoma crateriformis</name>
    <dbReference type="NCBI Taxonomy" id="565419"/>
    <lineage>
        <taxon>Eukaryota</taxon>
        <taxon>Fungi</taxon>
        <taxon>Dikarya</taxon>
        <taxon>Ascomycota</taxon>
        <taxon>Pezizomycotina</taxon>
        <taxon>Leotiomycetes</taxon>
        <taxon>Helotiales</taxon>
        <taxon>Dermateaceae</taxon>
        <taxon>Coleophoma</taxon>
    </lineage>
</organism>
<evidence type="ECO:0000256" key="1">
    <source>
        <dbReference type="SAM" id="MobiDB-lite"/>
    </source>
</evidence>
<proteinExistence type="predicted"/>
<feature type="region of interest" description="Disordered" evidence="1">
    <location>
        <begin position="103"/>
        <end position="123"/>
    </location>
</feature>
<sequence length="645" mass="71704">MANSPNWRCYRCTRRPDPAPPPGPFVFKGAKVAIKSAPISAASLKGPSNNPSTNMFSGRQCERIGCDKPVMQTPGLNAWKTDSNASRLCKQHQMEERHRLASRHGQEGDQIHSSAGPAQRSIDKKKLYRSSFKNRHQPDSFSDSPIGIAAELSSPITPATEQIFRIIPEQGSVASTTNPSTADATTGVGLPVTGTNLGDQLPMVAKDIVVSLDKEPVSSLSSDNTNKQDVEMPDVTEPGETPSDATNATRKSLADGIQIRETNDISHHASPRVRGDNEVRKQRCLDSLQADWGENFHTQLPAWPEPPGKTFLEHLLKLCKVEGVSFEDFKVGITAIYHQRVAGKTNLQRVEQFIKLSDVKLFASQYADQKQHGNKSIGLGNDNKEYRLGSFESHDEIMLPLRRTRAPTTTASITATVCSATDQATNEEWPQIEETMGNPQNTELPVFQQTSPTPTQFVNLNQGSHSAHKIPSGDDKSQEDAQCEAIIARVHPQSIEARRNTDRNSFQESKLDSFLRAPQILTGKFDQTAWGKIQLPIDWPPTKALDPMFLENKRKEIAARGNRKSAERYGKHLTPEVVKFRKEMGWEKHQNRPARPASEEVARHMRELFGLPNINNMTPYLYNGKLHMGDKTEDGSFPTKLYPVV</sequence>
<evidence type="ECO:0000313" key="2">
    <source>
        <dbReference type="EMBL" id="RDW91423.1"/>
    </source>
</evidence>
<dbReference type="Proteomes" id="UP000256328">
    <property type="component" value="Unassembled WGS sequence"/>
</dbReference>
<dbReference type="AlphaFoldDB" id="A0A3D8SYM3"/>
<accession>A0A3D8SYM3</accession>
<evidence type="ECO:0000313" key="3">
    <source>
        <dbReference type="Proteomes" id="UP000256328"/>
    </source>
</evidence>
<feature type="region of interest" description="Disordered" evidence="1">
    <location>
        <begin position="260"/>
        <end position="279"/>
    </location>
</feature>
<reference evidence="2 3" key="1">
    <citation type="journal article" date="2018" name="IMA Fungus">
        <title>IMA Genome-F 9: Draft genome sequence of Annulohypoxylon stygium, Aspergillus mulundensis, Berkeleyomyces basicola (syn. Thielaviopsis basicola), Ceratocystis smalleyi, two Cercospora beticola strains, Coleophoma cylindrospora, Fusarium fracticaudum, Phialophora cf. hyalina, and Morchella septimelata.</title>
        <authorList>
            <person name="Wingfield B.D."/>
            <person name="Bills G.F."/>
            <person name="Dong Y."/>
            <person name="Huang W."/>
            <person name="Nel W.J."/>
            <person name="Swalarsk-Parry B.S."/>
            <person name="Vaghefi N."/>
            <person name="Wilken P.M."/>
            <person name="An Z."/>
            <person name="de Beer Z.W."/>
            <person name="De Vos L."/>
            <person name="Chen L."/>
            <person name="Duong T.A."/>
            <person name="Gao Y."/>
            <person name="Hammerbacher A."/>
            <person name="Kikkert J.R."/>
            <person name="Li Y."/>
            <person name="Li H."/>
            <person name="Li K."/>
            <person name="Li Q."/>
            <person name="Liu X."/>
            <person name="Ma X."/>
            <person name="Naidoo K."/>
            <person name="Pethybridge S.J."/>
            <person name="Sun J."/>
            <person name="Steenkamp E.T."/>
            <person name="van der Nest M.A."/>
            <person name="van Wyk S."/>
            <person name="Wingfield M.J."/>
            <person name="Xiong C."/>
            <person name="Yue Q."/>
            <person name="Zhang X."/>
        </authorList>
    </citation>
    <scope>NUCLEOTIDE SEQUENCE [LARGE SCALE GENOMIC DNA]</scope>
    <source>
        <strain evidence="2 3">BP5796</strain>
    </source>
</reference>
<feature type="region of interest" description="Disordered" evidence="1">
    <location>
        <begin position="215"/>
        <end position="250"/>
    </location>
</feature>
<gene>
    <name evidence="2" type="ORF">BP5796_02588</name>
</gene>
<keyword evidence="3" id="KW-1185">Reference proteome</keyword>
<comment type="caution">
    <text evidence="2">The sequence shown here is derived from an EMBL/GenBank/DDBJ whole genome shotgun (WGS) entry which is preliminary data.</text>
</comment>
<protein>
    <submittedName>
        <fullName evidence="2">Uncharacterized protein</fullName>
    </submittedName>
</protein>
<feature type="compositionally biased region" description="Basic and acidic residues" evidence="1">
    <location>
        <begin position="261"/>
        <end position="279"/>
    </location>
</feature>
<name>A0A3D8SYM3_9HELO</name>
<feature type="compositionally biased region" description="Polar residues" evidence="1">
    <location>
        <begin position="218"/>
        <end position="227"/>
    </location>
</feature>
<dbReference type="OrthoDB" id="3550599at2759"/>